<dbReference type="RefSeq" id="WP_268756326.1">
    <property type="nucleotide sequence ID" value="NZ_CP113836.1"/>
</dbReference>
<organism evidence="6 7">
    <name type="scientific">Amycolatopsis cynarae</name>
    <dbReference type="NCBI Taxonomy" id="2995223"/>
    <lineage>
        <taxon>Bacteria</taxon>
        <taxon>Bacillati</taxon>
        <taxon>Actinomycetota</taxon>
        <taxon>Actinomycetes</taxon>
        <taxon>Pseudonocardiales</taxon>
        <taxon>Pseudonocardiaceae</taxon>
        <taxon>Amycolatopsis</taxon>
    </lineage>
</organism>
<evidence type="ECO:0000256" key="1">
    <source>
        <dbReference type="ARBA" id="ARBA00023015"/>
    </source>
</evidence>
<dbReference type="InterPro" id="IPR001647">
    <property type="entry name" value="HTH_TetR"/>
</dbReference>
<dbReference type="InterPro" id="IPR009057">
    <property type="entry name" value="Homeodomain-like_sf"/>
</dbReference>
<dbReference type="InterPro" id="IPR050109">
    <property type="entry name" value="HTH-type_TetR-like_transc_reg"/>
</dbReference>
<name>A0ABY7B5Y4_9PSEU</name>
<keyword evidence="7" id="KW-1185">Reference proteome</keyword>
<dbReference type="Gene3D" id="1.10.357.10">
    <property type="entry name" value="Tetracycline Repressor, domain 2"/>
    <property type="match status" value="1"/>
</dbReference>
<evidence type="ECO:0000259" key="5">
    <source>
        <dbReference type="PROSITE" id="PS50977"/>
    </source>
</evidence>
<protein>
    <submittedName>
        <fullName evidence="6">Helix-turn-helix domain containing protein</fullName>
    </submittedName>
</protein>
<dbReference type="Pfam" id="PF00440">
    <property type="entry name" value="TetR_N"/>
    <property type="match status" value="1"/>
</dbReference>
<dbReference type="SUPFAM" id="SSF46689">
    <property type="entry name" value="Homeodomain-like"/>
    <property type="match status" value="1"/>
</dbReference>
<evidence type="ECO:0000256" key="4">
    <source>
        <dbReference type="PROSITE-ProRule" id="PRU00335"/>
    </source>
</evidence>
<evidence type="ECO:0000313" key="7">
    <source>
        <dbReference type="Proteomes" id="UP001163203"/>
    </source>
</evidence>
<dbReference type="PRINTS" id="PR00455">
    <property type="entry name" value="HTHTETR"/>
</dbReference>
<dbReference type="PROSITE" id="PS50977">
    <property type="entry name" value="HTH_TETR_2"/>
    <property type="match status" value="1"/>
</dbReference>
<evidence type="ECO:0000256" key="3">
    <source>
        <dbReference type="ARBA" id="ARBA00023163"/>
    </source>
</evidence>
<evidence type="ECO:0000256" key="2">
    <source>
        <dbReference type="ARBA" id="ARBA00023125"/>
    </source>
</evidence>
<feature type="domain" description="HTH tetR-type" evidence="5">
    <location>
        <begin position="5"/>
        <end position="65"/>
    </location>
</feature>
<dbReference type="PANTHER" id="PTHR30055">
    <property type="entry name" value="HTH-TYPE TRANSCRIPTIONAL REGULATOR RUTR"/>
    <property type="match status" value="1"/>
</dbReference>
<keyword evidence="3" id="KW-0804">Transcription</keyword>
<evidence type="ECO:0000313" key="6">
    <source>
        <dbReference type="EMBL" id="WAL66188.1"/>
    </source>
</evidence>
<feature type="DNA-binding region" description="H-T-H motif" evidence="4">
    <location>
        <begin position="28"/>
        <end position="47"/>
    </location>
</feature>
<sequence length="180" mass="19099">MTDDPDTRERILTIALELFAAQGYAGTSIAHITGRLGTSKAALYYHFGSKAEILDALLAKPFAAYARLVESGPRSPDDLLAAVIDTTAESHDVANLIANDPSARAVLRERTRQLDADEINEALLAELAGPRPSVARRVRAHAAYAVAKQATLTLLSATGRITPATRVEILAAALRALGNS</sequence>
<dbReference type="Proteomes" id="UP001163203">
    <property type="component" value="Chromosome"/>
</dbReference>
<reference evidence="6" key="1">
    <citation type="submission" date="2022-11" db="EMBL/GenBank/DDBJ databases">
        <authorList>
            <person name="Mo P."/>
        </authorList>
    </citation>
    <scope>NUCLEOTIDE SEQUENCE</scope>
    <source>
        <strain evidence="6">HUAS 11-8</strain>
    </source>
</reference>
<keyword evidence="1" id="KW-0805">Transcription regulation</keyword>
<dbReference type="PANTHER" id="PTHR30055:SF234">
    <property type="entry name" value="HTH-TYPE TRANSCRIPTIONAL REGULATOR BETI"/>
    <property type="match status" value="1"/>
</dbReference>
<gene>
    <name evidence="6" type="ORF">ORV05_36030</name>
</gene>
<dbReference type="EMBL" id="CP113836">
    <property type="protein sequence ID" value="WAL66188.1"/>
    <property type="molecule type" value="Genomic_DNA"/>
</dbReference>
<proteinExistence type="predicted"/>
<keyword evidence="2 4" id="KW-0238">DNA-binding</keyword>
<accession>A0ABY7B5Y4</accession>